<dbReference type="EMBL" id="CP103300">
    <property type="protein sequence ID" value="UYM14281.1"/>
    <property type="molecule type" value="Genomic_DNA"/>
</dbReference>
<name>A0ABY6GQE1_9GAMM</name>
<protein>
    <submittedName>
        <fullName evidence="2">DUF669 domain-containing protein</fullName>
    </submittedName>
</protein>
<keyword evidence="3" id="KW-1185">Reference proteome</keyword>
<evidence type="ECO:0000313" key="2">
    <source>
        <dbReference type="EMBL" id="UYM14281.1"/>
    </source>
</evidence>
<accession>A0ABY6GQE1</accession>
<dbReference type="InterPro" id="IPR007731">
    <property type="entry name" value="DUF669"/>
</dbReference>
<dbReference type="Pfam" id="PF05037">
    <property type="entry name" value="DUF669"/>
    <property type="match status" value="1"/>
</dbReference>
<evidence type="ECO:0000256" key="1">
    <source>
        <dbReference type="SAM" id="MobiDB-lite"/>
    </source>
</evidence>
<feature type="region of interest" description="Disordered" evidence="1">
    <location>
        <begin position="133"/>
        <end position="202"/>
    </location>
</feature>
<organism evidence="2 3">
    <name type="scientific">Endozoicomonas euniceicola</name>
    <dbReference type="NCBI Taxonomy" id="1234143"/>
    <lineage>
        <taxon>Bacteria</taxon>
        <taxon>Pseudomonadati</taxon>
        <taxon>Pseudomonadota</taxon>
        <taxon>Gammaproteobacteria</taxon>
        <taxon>Oceanospirillales</taxon>
        <taxon>Endozoicomonadaceae</taxon>
        <taxon>Endozoicomonas</taxon>
    </lineage>
</organism>
<feature type="compositionally biased region" description="Low complexity" evidence="1">
    <location>
        <begin position="178"/>
        <end position="202"/>
    </location>
</feature>
<proteinExistence type="predicted"/>
<evidence type="ECO:0000313" key="3">
    <source>
        <dbReference type="Proteomes" id="UP001163255"/>
    </source>
</evidence>
<dbReference type="RefSeq" id="WP_262595687.1">
    <property type="nucleotide sequence ID" value="NZ_CP103300.1"/>
</dbReference>
<dbReference type="Proteomes" id="UP001163255">
    <property type="component" value="Chromosome"/>
</dbReference>
<reference evidence="2" key="1">
    <citation type="submission" date="2022-10" db="EMBL/GenBank/DDBJ databases">
        <title>Completed Genome Sequence of two octocoral isolated bacterium, Endozoicomonas euniceicola EF212T and Endozoicomonas gorgoniicola PS125T.</title>
        <authorList>
            <person name="Chiou Y.-J."/>
            <person name="Chen Y.-H."/>
        </authorList>
    </citation>
    <scope>NUCLEOTIDE SEQUENCE</scope>
    <source>
        <strain evidence="2">EF212</strain>
    </source>
</reference>
<feature type="compositionally biased region" description="Low complexity" evidence="1">
    <location>
        <begin position="150"/>
        <end position="170"/>
    </location>
</feature>
<sequence>MAGLGFTANEYNPAQGFEPLPNGEYIAMISEAELKNTKAGTGQYIKFVWTVMDGEYSGRKVWSNHNIVNPNQTAQKIGREEISAIAHAIGRPDVNDTDHMINIPCKVSVVIKQETGRDPSNVIKKWEAISGAGFPGQQSAAPQPVPQPGTAPAGAPQPMATATAAPQPATQAPPQPVAPQQAPAQALQAAAPAGAPPWGQRQ</sequence>
<gene>
    <name evidence="2" type="ORF">NX720_15390</name>
</gene>